<evidence type="ECO:0000256" key="9">
    <source>
        <dbReference type="ARBA" id="ARBA00023315"/>
    </source>
</evidence>
<evidence type="ECO:0000256" key="8">
    <source>
        <dbReference type="ARBA" id="ARBA00023306"/>
    </source>
</evidence>
<dbReference type="Pfam" id="PF13878">
    <property type="entry name" value="zf-C2H2_3"/>
    <property type="match status" value="1"/>
</dbReference>
<evidence type="ECO:0000256" key="4">
    <source>
        <dbReference type="ARBA" id="ARBA00022723"/>
    </source>
</evidence>
<organism evidence="13 14">
    <name type="scientific">Pseudopithomyces chartarum</name>
    <dbReference type="NCBI Taxonomy" id="1892770"/>
    <lineage>
        <taxon>Eukaryota</taxon>
        <taxon>Fungi</taxon>
        <taxon>Dikarya</taxon>
        <taxon>Ascomycota</taxon>
        <taxon>Pezizomycotina</taxon>
        <taxon>Dothideomycetes</taxon>
        <taxon>Pleosporomycetidae</taxon>
        <taxon>Pleosporales</taxon>
        <taxon>Massarineae</taxon>
        <taxon>Didymosphaeriaceae</taxon>
        <taxon>Pseudopithomyces</taxon>
    </lineage>
</organism>
<gene>
    <name evidence="13" type="ORF">GRF29_103g668127</name>
</gene>
<evidence type="ECO:0000256" key="3">
    <source>
        <dbReference type="ARBA" id="ARBA00022679"/>
    </source>
</evidence>
<dbReference type="Pfam" id="PF13880">
    <property type="entry name" value="Acetyltransf_13"/>
    <property type="match status" value="1"/>
</dbReference>
<keyword evidence="9" id="KW-0012">Acyltransferase</keyword>
<dbReference type="GO" id="GO:0061733">
    <property type="term" value="F:protein-lysine-acetyltransferase activity"/>
    <property type="evidence" value="ECO:0007669"/>
    <property type="project" value="TreeGrafter"/>
</dbReference>
<accession>A0AAN6RHH6</accession>
<evidence type="ECO:0000256" key="6">
    <source>
        <dbReference type="ARBA" id="ARBA00022833"/>
    </source>
</evidence>
<feature type="compositionally biased region" description="Pro residues" evidence="10">
    <location>
        <begin position="82"/>
        <end position="96"/>
    </location>
</feature>
<dbReference type="InterPro" id="IPR028005">
    <property type="entry name" value="AcTrfase_ESCO_Znf_dom"/>
</dbReference>
<protein>
    <recommendedName>
        <fullName evidence="15">Sister chromatid cohesion acetyltransferase Eco1</fullName>
    </recommendedName>
</protein>
<sequence>MSSLCARKVIKTYSRQRKPAPGVQEAQPPPTKRRCVAFKERGAAGEEDDTENAPSPPRLAVRLLSSSPRVTADASSDNVPGSSPPSSPVPQFPSPPVRKRRPMFSFVKRSSNNRVFAREPMAETSRNIASSTEQASVINKKKSKTRMVQMQLDLISESNKTCKICGMEYVPSLAEDAALHRKFHAMNIGGVDITKAMLERLRQGELWSGSEQSFVAVVTRRDPLAMRNKAGEVLRVVNTELGAVPISQDALWSHLTNLESEASRNGNAEHATIDRYRMYLYIQGSKCVAACLAERIQAAFPVLSSTTDDSTAEVLAVQPSTDAKSPFMCISEARKPAVMGISRIWTSNSHRQQGIATMLLNLARSDFLYGMTVSKETVAFSQPTENGGRLARKWFGQEEGWLVYVD</sequence>
<dbReference type="GO" id="GO:0007064">
    <property type="term" value="P:mitotic sister chromatid cohesion"/>
    <property type="evidence" value="ECO:0007669"/>
    <property type="project" value="TreeGrafter"/>
</dbReference>
<dbReference type="GO" id="GO:0008270">
    <property type="term" value="F:zinc ion binding"/>
    <property type="evidence" value="ECO:0007669"/>
    <property type="project" value="UniProtKB-KW"/>
</dbReference>
<evidence type="ECO:0000259" key="11">
    <source>
        <dbReference type="Pfam" id="PF13878"/>
    </source>
</evidence>
<evidence type="ECO:0008006" key="15">
    <source>
        <dbReference type="Google" id="ProtNLM"/>
    </source>
</evidence>
<evidence type="ECO:0000313" key="14">
    <source>
        <dbReference type="Proteomes" id="UP001280581"/>
    </source>
</evidence>
<feature type="domain" description="N-acetyltransferase ESCO acetyl-transferase" evidence="12">
    <location>
        <begin position="336"/>
        <end position="404"/>
    </location>
</feature>
<dbReference type="Proteomes" id="UP001280581">
    <property type="component" value="Unassembled WGS sequence"/>
</dbReference>
<evidence type="ECO:0000256" key="1">
    <source>
        <dbReference type="ARBA" id="ARBA00004123"/>
    </source>
</evidence>
<evidence type="ECO:0000256" key="10">
    <source>
        <dbReference type="SAM" id="MobiDB-lite"/>
    </source>
</evidence>
<evidence type="ECO:0000259" key="12">
    <source>
        <dbReference type="Pfam" id="PF13880"/>
    </source>
</evidence>
<evidence type="ECO:0000256" key="5">
    <source>
        <dbReference type="ARBA" id="ARBA00022771"/>
    </source>
</evidence>
<keyword evidence="4" id="KW-0479">Metal-binding</keyword>
<comment type="caution">
    <text evidence="13">The sequence shown here is derived from an EMBL/GenBank/DDBJ whole genome shotgun (WGS) entry which is preliminary data.</text>
</comment>
<proteinExistence type="inferred from homology"/>
<keyword evidence="7" id="KW-0539">Nucleus</keyword>
<feature type="compositionally biased region" description="Basic residues" evidence="10">
    <location>
        <begin position="8"/>
        <end position="18"/>
    </location>
</feature>
<evidence type="ECO:0000313" key="13">
    <source>
        <dbReference type="EMBL" id="KAK3207322.1"/>
    </source>
</evidence>
<evidence type="ECO:0000256" key="7">
    <source>
        <dbReference type="ARBA" id="ARBA00023242"/>
    </source>
</evidence>
<keyword evidence="8" id="KW-0131">Cell cycle</keyword>
<keyword evidence="3" id="KW-0808">Transferase</keyword>
<reference evidence="13 14" key="1">
    <citation type="submission" date="2021-02" db="EMBL/GenBank/DDBJ databases">
        <title>Genome assembly of Pseudopithomyces chartarum.</title>
        <authorList>
            <person name="Jauregui R."/>
            <person name="Singh J."/>
            <person name="Voisey C."/>
        </authorList>
    </citation>
    <scope>NUCLEOTIDE SEQUENCE [LARGE SCALE GENOMIC DNA]</scope>
    <source>
        <strain evidence="13 14">AGR01</strain>
    </source>
</reference>
<name>A0AAN6RHH6_9PLEO</name>
<dbReference type="GO" id="GO:0005634">
    <property type="term" value="C:nucleus"/>
    <property type="evidence" value="ECO:0007669"/>
    <property type="project" value="UniProtKB-SubCell"/>
</dbReference>
<dbReference type="AlphaFoldDB" id="A0AAN6RHH6"/>
<dbReference type="PANTHER" id="PTHR45884">
    <property type="entry name" value="N-ACETYLTRANSFERASE ECO"/>
    <property type="match status" value="1"/>
</dbReference>
<feature type="domain" description="N-acetyltransferase ESCO zinc-finger" evidence="11">
    <location>
        <begin position="149"/>
        <end position="186"/>
    </location>
</feature>
<comment type="subcellular location">
    <subcellularLocation>
        <location evidence="1">Nucleus</location>
    </subcellularLocation>
</comment>
<dbReference type="InterPro" id="IPR028009">
    <property type="entry name" value="ESCO_Acetyltransf_dom"/>
</dbReference>
<comment type="similarity">
    <text evidence="2">Belongs to the acetyltransferase family. ECO subfamily.</text>
</comment>
<evidence type="ECO:0000256" key="2">
    <source>
        <dbReference type="ARBA" id="ARBA00005816"/>
    </source>
</evidence>
<keyword evidence="5" id="KW-0863">Zinc-finger</keyword>
<feature type="region of interest" description="Disordered" evidence="10">
    <location>
        <begin position="1"/>
        <end position="99"/>
    </location>
</feature>
<keyword evidence="6" id="KW-0862">Zinc</keyword>
<keyword evidence="14" id="KW-1185">Reference proteome</keyword>
<dbReference type="PANTHER" id="PTHR45884:SF2">
    <property type="entry name" value="N-ACETYLTRANSFERASE ECO"/>
    <property type="match status" value="1"/>
</dbReference>
<dbReference type="GO" id="GO:0000785">
    <property type="term" value="C:chromatin"/>
    <property type="evidence" value="ECO:0007669"/>
    <property type="project" value="TreeGrafter"/>
</dbReference>
<dbReference type="EMBL" id="WVTA01000009">
    <property type="protein sequence ID" value="KAK3207322.1"/>
    <property type="molecule type" value="Genomic_DNA"/>
</dbReference>